<feature type="region of interest" description="Disordered" evidence="4">
    <location>
        <begin position="95"/>
        <end position="115"/>
    </location>
</feature>
<dbReference type="InterPro" id="IPR013785">
    <property type="entry name" value="Aldolase_TIM"/>
</dbReference>
<dbReference type="AlphaFoldDB" id="A0AA36FT01"/>
<dbReference type="PANTHER" id="PTHR32332">
    <property type="entry name" value="2-NITROPROPANE DIOXYGENASE"/>
    <property type="match status" value="1"/>
</dbReference>
<dbReference type="CDD" id="cd04730">
    <property type="entry name" value="NPD_like"/>
    <property type="match status" value="1"/>
</dbReference>
<dbReference type="InterPro" id="IPR004165">
    <property type="entry name" value="CoA_trans_fam_I"/>
</dbReference>
<proteinExistence type="predicted"/>
<accession>A0AA36FT01</accession>
<reference evidence="5" key="1">
    <citation type="submission" date="2023-06" db="EMBL/GenBank/DDBJ databases">
        <authorList>
            <person name="Delattre M."/>
        </authorList>
    </citation>
    <scope>NUCLEOTIDE SEQUENCE</scope>
    <source>
        <strain evidence="5">AF72</strain>
    </source>
</reference>
<dbReference type="Pfam" id="PF01144">
    <property type="entry name" value="CoA_trans"/>
    <property type="match status" value="1"/>
</dbReference>
<keyword evidence="2" id="KW-0288">FMN</keyword>
<dbReference type="SUPFAM" id="SSF51412">
    <property type="entry name" value="Inosine monophosphate dehydrogenase (IMPDH)"/>
    <property type="match status" value="1"/>
</dbReference>
<protein>
    <recommendedName>
        <fullName evidence="7">Nitronate monooxygenase domain-containing protein</fullName>
    </recommendedName>
</protein>
<dbReference type="GO" id="GO:0008410">
    <property type="term" value="F:CoA-transferase activity"/>
    <property type="evidence" value="ECO:0007669"/>
    <property type="project" value="InterPro"/>
</dbReference>
<feature type="compositionally biased region" description="Polar residues" evidence="4">
    <location>
        <begin position="144"/>
        <end position="155"/>
    </location>
</feature>
<evidence type="ECO:0000256" key="4">
    <source>
        <dbReference type="SAM" id="MobiDB-lite"/>
    </source>
</evidence>
<evidence type="ECO:0000256" key="3">
    <source>
        <dbReference type="ARBA" id="ARBA00023002"/>
    </source>
</evidence>
<organism evidence="5 6">
    <name type="scientific">Mesorhabditis spiculigera</name>
    <dbReference type="NCBI Taxonomy" id="96644"/>
    <lineage>
        <taxon>Eukaryota</taxon>
        <taxon>Metazoa</taxon>
        <taxon>Ecdysozoa</taxon>
        <taxon>Nematoda</taxon>
        <taxon>Chromadorea</taxon>
        <taxon>Rhabditida</taxon>
        <taxon>Rhabditina</taxon>
        <taxon>Rhabditomorpha</taxon>
        <taxon>Rhabditoidea</taxon>
        <taxon>Rhabditidae</taxon>
        <taxon>Mesorhabditinae</taxon>
        <taxon>Mesorhabditis</taxon>
    </lineage>
</organism>
<name>A0AA36FT01_9BILA</name>
<dbReference type="InterPro" id="IPR037171">
    <property type="entry name" value="NagB/RpiA_transferase-like"/>
</dbReference>
<keyword evidence="3" id="KW-0560">Oxidoreductase</keyword>
<dbReference type="Proteomes" id="UP001177023">
    <property type="component" value="Unassembled WGS sequence"/>
</dbReference>
<feature type="region of interest" description="Disordered" evidence="4">
    <location>
        <begin position="144"/>
        <end position="168"/>
    </location>
</feature>
<feature type="non-terminal residue" evidence="5">
    <location>
        <position position="621"/>
    </location>
</feature>
<gene>
    <name evidence="5" type="ORF">MSPICULIGERA_LOCUS258</name>
</gene>
<dbReference type="SUPFAM" id="SSF100950">
    <property type="entry name" value="NagB/RpiA/CoA transferase-like"/>
    <property type="match status" value="1"/>
</dbReference>
<keyword evidence="1" id="KW-0285">Flavoprotein</keyword>
<evidence type="ECO:0000256" key="2">
    <source>
        <dbReference type="ARBA" id="ARBA00022643"/>
    </source>
</evidence>
<dbReference type="EMBL" id="CATQJA010000023">
    <property type="protein sequence ID" value="CAJ0557500.1"/>
    <property type="molecule type" value="Genomic_DNA"/>
</dbReference>
<evidence type="ECO:0000256" key="1">
    <source>
        <dbReference type="ARBA" id="ARBA00022630"/>
    </source>
</evidence>
<comment type="caution">
    <text evidence="5">The sequence shown here is derived from an EMBL/GenBank/DDBJ whole genome shotgun (WGS) entry which is preliminary data.</text>
</comment>
<dbReference type="PANTHER" id="PTHR32332:SF20">
    <property type="entry name" value="2-NITROPROPANE DIOXYGENASE-LIKE PROTEIN"/>
    <property type="match status" value="1"/>
</dbReference>
<dbReference type="Gene3D" id="3.40.1080.10">
    <property type="entry name" value="Glutaconate Coenzyme A-transferase"/>
    <property type="match status" value="2"/>
</dbReference>
<evidence type="ECO:0008006" key="7">
    <source>
        <dbReference type="Google" id="ProtNLM"/>
    </source>
</evidence>
<dbReference type="Pfam" id="PF03060">
    <property type="entry name" value="NMO"/>
    <property type="match status" value="2"/>
</dbReference>
<dbReference type="Gene3D" id="3.20.20.70">
    <property type="entry name" value="Aldolase class I"/>
    <property type="match status" value="2"/>
</dbReference>
<evidence type="ECO:0000313" key="6">
    <source>
        <dbReference type="Proteomes" id="UP001177023"/>
    </source>
</evidence>
<dbReference type="GO" id="GO:0018580">
    <property type="term" value="F:nitronate monooxygenase activity"/>
    <property type="evidence" value="ECO:0007669"/>
    <property type="project" value="InterPro"/>
</dbReference>
<sequence length="621" mass="67542">MTIGLGGWGSRRKPMAFVRAILRSDIKDLTVVTYGGLDLGRCARPARSRRRTTVSCPGLRTVPRSVMDEGMVVRHSKPLPLAFPSRSAQAWVPDVRNSGATNSRPSPPRTPRPTAVPETLIAMPALNLDASFVHLNLVTSTAMPRTTVSTQSSAQPHDGRRRRRGPWNGAHFTLAGESYGRDEKFQRHYAEAAKTPESWQTFVDTFLSGSEGGLPSRSKEACRSIKGRSRQNERIHRHPRRAKSWPARCLTSSTIGARLARLTTEPDLLITDGEALILEDTPAVGTKGPIEGWMPFRSSRRVRCSVCGAPGNTINHATSYFVPQALQASVRRQGRRGVQCRLRPDRSENPAYKYLNIPALSANLGVFDFGGPGNTFRALSLPSRRHRRRDGHGLGSGPALTSATANAGGLSILAPGHDDLRRARARDQEDKQLTDKPFGVNMRADATDAPQRADLLIREGVKVAIVCLGSQEGTDHQAPGPRHRRRTVDRCREAMRSRLHLGARTPSSSRAAKVVVTPAVWQRHCFSPSVLDAVDIPVIAGGGFFDGRGLAAALAYGAAGVAMGTRFLLTSDSSVPDSVKQEYLKRGLTDTTVSRKVDGMPHRVLNTDLVNSPKVPATQPV</sequence>
<evidence type="ECO:0000313" key="5">
    <source>
        <dbReference type="EMBL" id="CAJ0557500.1"/>
    </source>
</evidence>
<keyword evidence="6" id="KW-1185">Reference proteome</keyword>
<dbReference type="InterPro" id="IPR004136">
    <property type="entry name" value="NMO"/>
</dbReference>
<feature type="region of interest" description="Disordered" evidence="4">
    <location>
        <begin position="383"/>
        <end position="403"/>
    </location>
</feature>